<gene>
    <name evidence="1" type="ORF">AVDCRST_MAG84-7696</name>
</gene>
<organism evidence="1">
    <name type="scientific">uncultured Microcoleus sp</name>
    <dbReference type="NCBI Taxonomy" id="259945"/>
    <lineage>
        <taxon>Bacteria</taxon>
        <taxon>Bacillati</taxon>
        <taxon>Cyanobacteriota</taxon>
        <taxon>Cyanophyceae</taxon>
        <taxon>Oscillatoriophycideae</taxon>
        <taxon>Oscillatoriales</taxon>
        <taxon>Microcoleaceae</taxon>
        <taxon>Microcoleus</taxon>
        <taxon>environmental samples</taxon>
    </lineage>
</organism>
<sequence length="46" mass="5131">MAKSFKKSCNHSKNMALLHPNLRLCTSRNPLMQEAGIRPTSENTSS</sequence>
<reference evidence="1" key="1">
    <citation type="submission" date="2020-02" db="EMBL/GenBank/DDBJ databases">
        <authorList>
            <person name="Meier V. D."/>
        </authorList>
    </citation>
    <scope>NUCLEOTIDE SEQUENCE</scope>
    <source>
        <strain evidence="1">AVDCRST_MAG84</strain>
    </source>
</reference>
<evidence type="ECO:0000313" key="1">
    <source>
        <dbReference type="EMBL" id="CAA9429288.1"/>
    </source>
</evidence>
<name>A0A6J4PYL6_9CYAN</name>
<accession>A0A6J4PYL6</accession>
<proteinExistence type="predicted"/>
<protein>
    <submittedName>
        <fullName evidence="1">Uncharacterized protein</fullName>
    </submittedName>
</protein>
<dbReference type="AlphaFoldDB" id="A0A6J4PYL6"/>
<dbReference type="EMBL" id="CADCTZ010001881">
    <property type="protein sequence ID" value="CAA9429288.1"/>
    <property type="molecule type" value="Genomic_DNA"/>
</dbReference>